<reference evidence="1 2" key="1">
    <citation type="submission" date="2020-06" db="EMBL/GenBank/DDBJ databases">
        <title>Synonyms of Asaia species.</title>
        <authorList>
            <person name="Sombolestani A."/>
        </authorList>
    </citation>
    <scope>NUCLEOTIDE SEQUENCE [LARGE SCALE GENOMIC DNA]</scope>
    <source>
        <strain evidence="1 2">LMG 27047</strain>
    </source>
</reference>
<protein>
    <submittedName>
        <fullName evidence="1">Phage tail protein</fullName>
    </submittedName>
</protein>
<dbReference type="Proteomes" id="UP001516351">
    <property type="component" value="Unassembled WGS sequence"/>
</dbReference>
<comment type="caution">
    <text evidence="1">The sequence shown here is derived from an EMBL/GenBank/DDBJ whole genome shotgun (WGS) entry which is preliminary data.</text>
</comment>
<sequence>MTDLYHYFGEDLQLDDDGALRAADGSSATQQNILRRLCTNPQAYLWHAEYGAGLPSRVGTPIREVETQGLIVSQLALEASIDHDQPVTVTLTPLAVSTYRCAITYTEQGEEAGQVFTFNQSGTI</sequence>
<proteinExistence type="predicted"/>
<organism evidence="1 2">
    <name type="scientific">Asaia spathodeae</name>
    <dbReference type="NCBI Taxonomy" id="657016"/>
    <lineage>
        <taxon>Bacteria</taxon>
        <taxon>Pseudomonadati</taxon>
        <taxon>Pseudomonadota</taxon>
        <taxon>Alphaproteobacteria</taxon>
        <taxon>Acetobacterales</taxon>
        <taxon>Acetobacteraceae</taxon>
        <taxon>Asaia</taxon>
    </lineage>
</organism>
<name>A0ABX2P577_9PROT</name>
<accession>A0ABX2P577</accession>
<evidence type="ECO:0000313" key="2">
    <source>
        <dbReference type="Proteomes" id="UP001516351"/>
    </source>
</evidence>
<dbReference type="EMBL" id="JABXXV010000005">
    <property type="protein sequence ID" value="NVN47078.1"/>
    <property type="molecule type" value="Genomic_DNA"/>
</dbReference>
<dbReference type="SUPFAM" id="SSF160719">
    <property type="entry name" value="gpW/gp25-like"/>
    <property type="match status" value="1"/>
</dbReference>
<gene>
    <name evidence="1" type="ORF">HW542_09700</name>
</gene>
<evidence type="ECO:0000313" key="1">
    <source>
        <dbReference type="EMBL" id="NVN47078.1"/>
    </source>
</evidence>
<dbReference type="RefSeq" id="WP_267310347.1">
    <property type="nucleotide sequence ID" value="NZ_JABXXV010000005.1"/>
</dbReference>
<keyword evidence="2" id="KW-1185">Reference proteome</keyword>
<dbReference type="Gene3D" id="3.10.450.40">
    <property type="match status" value="1"/>
</dbReference>